<gene>
    <name evidence="1" type="ORF">RF11_15157</name>
</gene>
<name>A0A0C2NH05_THEKT</name>
<dbReference type="InterPro" id="IPR043502">
    <property type="entry name" value="DNA/RNA_pol_sf"/>
</dbReference>
<evidence type="ECO:0000313" key="2">
    <source>
        <dbReference type="Proteomes" id="UP000031668"/>
    </source>
</evidence>
<comment type="caution">
    <text evidence="1">The sequence shown here is derived from an EMBL/GenBank/DDBJ whole genome shotgun (WGS) entry which is preliminary data.</text>
</comment>
<dbReference type="Gene3D" id="3.10.10.10">
    <property type="entry name" value="HIV Type 1 Reverse Transcriptase, subunit A, domain 1"/>
    <property type="match status" value="1"/>
</dbReference>
<dbReference type="Gene3D" id="3.30.70.270">
    <property type="match status" value="1"/>
</dbReference>
<dbReference type="SUPFAM" id="SSF56672">
    <property type="entry name" value="DNA/RNA polymerases"/>
    <property type="match status" value="1"/>
</dbReference>
<accession>A0A0C2NH05</accession>
<protein>
    <recommendedName>
        <fullName evidence="3">Reverse transcriptase domain-containing protein</fullName>
    </recommendedName>
</protein>
<proteinExistence type="predicted"/>
<dbReference type="Proteomes" id="UP000031668">
    <property type="component" value="Unassembled WGS sequence"/>
</dbReference>
<organism evidence="1 2">
    <name type="scientific">Thelohanellus kitauei</name>
    <name type="common">Myxosporean</name>
    <dbReference type="NCBI Taxonomy" id="669202"/>
    <lineage>
        <taxon>Eukaryota</taxon>
        <taxon>Metazoa</taxon>
        <taxon>Cnidaria</taxon>
        <taxon>Myxozoa</taxon>
        <taxon>Myxosporea</taxon>
        <taxon>Bivalvulida</taxon>
        <taxon>Platysporina</taxon>
        <taxon>Myxobolidae</taxon>
        <taxon>Thelohanellus</taxon>
    </lineage>
</organism>
<evidence type="ECO:0000313" key="1">
    <source>
        <dbReference type="EMBL" id="KII73287.1"/>
    </source>
</evidence>
<dbReference type="AlphaFoldDB" id="A0A0C2NH05"/>
<keyword evidence="2" id="KW-1185">Reference proteome</keyword>
<reference evidence="1 2" key="1">
    <citation type="journal article" date="2014" name="Genome Biol. Evol.">
        <title>The genome of the myxosporean Thelohanellus kitauei shows adaptations to nutrient acquisition within its fish host.</title>
        <authorList>
            <person name="Yang Y."/>
            <person name="Xiong J."/>
            <person name="Zhou Z."/>
            <person name="Huo F."/>
            <person name="Miao W."/>
            <person name="Ran C."/>
            <person name="Liu Y."/>
            <person name="Zhang J."/>
            <person name="Feng J."/>
            <person name="Wang M."/>
            <person name="Wang M."/>
            <person name="Wang L."/>
            <person name="Yao B."/>
        </authorList>
    </citation>
    <scope>NUCLEOTIDE SEQUENCE [LARGE SCALE GENOMIC DNA]</scope>
    <source>
        <strain evidence="1">Wuqing</strain>
    </source>
</reference>
<dbReference type="EMBL" id="JWZT01000912">
    <property type="protein sequence ID" value="KII73287.1"/>
    <property type="molecule type" value="Genomic_DNA"/>
</dbReference>
<evidence type="ECO:0008006" key="3">
    <source>
        <dbReference type="Google" id="ProtNLM"/>
    </source>
</evidence>
<sequence>MSDSTYIRGTKQNRRLPFLCQDRSKIRILADSDKSRTHKKMAFSLSSEHGVYELMATPFGLTGGHGTFQRLTNSLLGGMPFVWVYLDQRFSTCCPRNVSRRSVVNPINTLILIAVKYYLLGLLNNK</sequence>
<dbReference type="InterPro" id="IPR043128">
    <property type="entry name" value="Rev_trsase/Diguanyl_cyclase"/>
</dbReference>